<dbReference type="SMART" id="SM01385">
    <property type="entry name" value="DSS1_SEM1"/>
    <property type="match status" value="1"/>
</dbReference>
<comment type="similarity">
    <text evidence="1">Belongs to the DSS1/SEM1 family.</text>
</comment>
<evidence type="ECO:0000256" key="2">
    <source>
        <dbReference type="SAM" id="MobiDB-lite"/>
    </source>
</evidence>
<protein>
    <submittedName>
        <fullName evidence="3">Uncharacterized protein</fullName>
    </submittedName>
</protein>
<dbReference type="GO" id="GO:0008541">
    <property type="term" value="C:proteasome regulatory particle, lid subcomplex"/>
    <property type="evidence" value="ECO:0007669"/>
    <property type="project" value="InterPro"/>
</dbReference>
<dbReference type="InParanoid" id="A0A078A074"/>
<evidence type="ECO:0000256" key="1">
    <source>
        <dbReference type="ARBA" id="ARBA00034491"/>
    </source>
</evidence>
<evidence type="ECO:0000313" key="4">
    <source>
        <dbReference type="Proteomes" id="UP000039865"/>
    </source>
</evidence>
<proteinExistence type="inferred from homology"/>
<feature type="compositionally biased region" description="Polar residues" evidence="2">
    <location>
        <begin position="1"/>
        <end position="11"/>
    </location>
</feature>
<dbReference type="InterPro" id="IPR007834">
    <property type="entry name" value="DSS1_SEM1"/>
</dbReference>
<dbReference type="EMBL" id="CCKQ01004394">
    <property type="protein sequence ID" value="CDW75550.1"/>
    <property type="molecule type" value="Genomic_DNA"/>
</dbReference>
<name>A0A078A074_STYLE</name>
<feature type="compositionally biased region" description="Basic and acidic residues" evidence="2">
    <location>
        <begin position="14"/>
        <end position="24"/>
    </location>
</feature>
<accession>A0A078A074</accession>
<dbReference type="GO" id="GO:0006406">
    <property type="term" value="P:mRNA export from nucleus"/>
    <property type="evidence" value="ECO:0007669"/>
    <property type="project" value="InterPro"/>
</dbReference>
<dbReference type="OMA" id="PRWCYNG"/>
<feature type="region of interest" description="Disordered" evidence="2">
    <location>
        <begin position="1"/>
        <end position="30"/>
    </location>
</feature>
<keyword evidence="4" id="KW-1185">Reference proteome</keyword>
<gene>
    <name evidence="3" type="primary">Contig9895.g10583</name>
    <name evidence="3" type="ORF">STYLEM_4540</name>
</gene>
<dbReference type="Pfam" id="PF05160">
    <property type="entry name" value="DSS1_SEM1"/>
    <property type="match status" value="1"/>
</dbReference>
<dbReference type="AlphaFoldDB" id="A0A078A074"/>
<dbReference type="GO" id="GO:0043248">
    <property type="term" value="P:proteasome assembly"/>
    <property type="evidence" value="ECO:0007669"/>
    <property type="project" value="InterPro"/>
</dbReference>
<dbReference type="Proteomes" id="UP000039865">
    <property type="component" value="Unassembled WGS sequence"/>
</dbReference>
<organism evidence="3 4">
    <name type="scientific">Stylonychia lemnae</name>
    <name type="common">Ciliate</name>
    <dbReference type="NCBI Taxonomy" id="5949"/>
    <lineage>
        <taxon>Eukaryota</taxon>
        <taxon>Sar</taxon>
        <taxon>Alveolata</taxon>
        <taxon>Ciliophora</taxon>
        <taxon>Intramacronucleata</taxon>
        <taxon>Spirotrichea</taxon>
        <taxon>Stichotrichia</taxon>
        <taxon>Sporadotrichida</taxon>
        <taxon>Oxytrichidae</taxon>
        <taxon>Stylonychinae</taxon>
        <taxon>Stylonychia</taxon>
    </lineage>
</organism>
<evidence type="ECO:0000313" key="3">
    <source>
        <dbReference type="EMBL" id="CDW75550.1"/>
    </source>
</evidence>
<sequence>MSQQARQNLAPPTSDKDSKSDAKRKMTSAIIEDENKKKDVYEFLEDDDDFEEFEIDNDGGQGGDEMMIDAHYNEEADRKLWQEDWDDEEVDEDFAKQLRAQLGKRQ</sequence>
<reference evidence="3 4" key="1">
    <citation type="submission" date="2014-06" db="EMBL/GenBank/DDBJ databases">
        <authorList>
            <person name="Swart Estienne"/>
        </authorList>
    </citation>
    <scope>NUCLEOTIDE SEQUENCE [LARGE SCALE GENOMIC DNA]</scope>
    <source>
        <strain evidence="3 4">130c</strain>
    </source>
</reference>